<keyword evidence="5" id="KW-0456">Lyase</keyword>
<comment type="function">
    <text evidence="2">Catalyzes the reversible hydration of carbon dioxide to form bicarbonate.</text>
</comment>
<keyword evidence="3" id="KW-0479">Metal-binding</keyword>
<dbReference type="GO" id="GO:0008270">
    <property type="term" value="F:zinc ion binding"/>
    <property type="evidence" value="ECO:0007669"/>
    <property type="project" value="InterPro"/>
</dbReference>
<comment type="cofactor">
    <cofactor evidence="3">
        <name>Zn(2+)</name>
        <dbReference type="ChEBI" id="CHEBI:29105"/>
    </cofactor>
    <text evidence="3">Binds 1 zinc ion per subunit.</text>
</comment>
<feature type="binding site" evidence="3">
    <location>
        <position position="135"/>
    </location>
    <ligand>
        <name>Zn(2+)</name>
        <dbReference type="ChEBI" id="CHEBI:29105"/>
    </ligand>
</feature>
<dbReference type="Proteomes" id="UP000282551">
    <property type="component" value="Chromosome"/>
</dbReference>
<evidence type="ECO:0000256" key="2">
    <source>
        <dbReference type="ARBA" id="ARBA00024993"/>
    </source>
</evidence>
<protein>
    <submittedName>
        <fullName evidence="5">Carbonic anhydrase</fullName>
        <ecNumber evidence="5">4.2.1.1</ecNumber>
    </submittedName>
</protein>
<accession>A0A3S5EIE0</accession>
<organism evidence="5 6">
    <name type="scientific">Mycolicibacterium chitae</name>
    <name type="common">Mycobacterium chitae</name>
    <dbReference type="NCBI Taxonomy" id="1792"/>
    <lineage>
        <taxon>Bacteria</taxon>
        <taxon>Bacillati</taxon>
        <taxon>Actinomycetota</taxon>
        <taxon>Actinomycetes</taxon>
        <taxon>Mycobacteriales</taxon>
        <taxon>Mycobacteriaceae</taxon>
        <taxon>Mycolicibacterium</taxon>
    </lineage>
</organism>
<comment type="similarity">
    <text evidence="1">Belongs to the beta-class carbonic anhydrase family.</text>
</comment>
<evidence type="ECO:0000313" key="6">
    <source>
        <dbReference type="Proteomes" id="UP000282551"/>
    </source>
</evidence>
<dbReference type="Gene3D" id="3.40.1050.10">
    <property type="entry name" value="Carbonic anhydrase"/>
    <property type="match status" value="1"/>
</dbReference>
<feature type="region of interest" description="Disordered" evidence="4">
    <location>
        <begin position="1"/>
        <end position="21"/>
    </location>
</feature>
<dbReference type="SUPFAM" id="SSF53056">
    <property type="entry name" value="beta-carbonic anhydrase, cab"/>
    <property type="match status" value="1"/>
</dbReference>
<dbReference type="InterPro" id="IPR001765">
    <property type="entry name" value="Carbonic_anhydrase"/>
</dbReference>
<dbReference type="GO" id="GO:0004089">
    <property type="term" value="F:carbonate dehydratase activity"/>
    <property type="evidence" value="ECO:0007669"/>
    <property type="project" value="UniProtKB-EC"/>
</dbReference>
<dbReference type="Pfam" id="PF00484">
    <property type="entry name" value="Pro_CA"/>
    <property type="match status" value="1"/>
</dbReference>
<evidence type="ECO:0000256" key="4">
    <source>
        <dbReference type="SAM" id="MobiDB-lite"/>
    </source>
</evidence>
<dbReference type="PANTHER" id="PTHR11002:SF79">
    <property type="entry name" value="CARBONIC ANHYDRASE 2"/>
    <property type="match status" value="1"/>
</dbReference>
<proteinExistence type="inferred from homology"/>
<evidence type="ECO:0000256" key="1">
    <source>
        <dbReference type="ARBA" id="ARBA00006217"/>
    </source>
</evidence>
<name>A0A3S5EIE0_MYCCI</name>
<feature type="binding site" evidence="3">
    <location>
        <position position="132"/>
    </location>
    <ligand>
        <name>Zn(2+)</name>
        <dbReference type="ChEBI" id="CHEBI:29105"/>
    </ligand>
</feature>
<gene>
    <name evidence="5" type="primary">cynT_2</name>
    <name evidence="5" type="ORF">NCTC10485_02372</name>
</gene>
<reference evidence="5 6" key="1">
    <citation type="submission" date="2018-12" db="EMBL/GenBank/DDBJ databases">
        <authorList>
            <consortium name="Pathogen Informatics"/>
        </authorList>
    </citation>
    <scope>NUCLEOTIDE SEQUENCE [LARGE SCALE GENOMIC DNA]</scope>
    <source>
        <strain evidence="5 6">NCTC10485</strain>
    </source>
</reference>
<dbReference type="EC" id="4.2.1.1" evidence="5"/>
<sequence length="267" mass="27854">MAGATLSLHWTAETGPPPVRTPDTAQDAVALLDRGSQAFAQLGSEPLEWRLDPAALGFGPADNDGVLTQEPFAAVLSCSDARVPIELTLGQAANELFVVRVAGNVTGAACRGSLHYAAAHLPSVKVFAVVGHSRCGATTAAVDATLHPDKYLAIATDGPLREIVDSLLAGVNFAQRALMHAHGAAVVDSPHFHARLVTLATLANTALSALVIERDLGRPCAFGVYKLSARSVGVRRADGFHPGFAMAPKDEEEITSLVLDAARSLEL</sequence>
<dbReference type="SMART" id="SM00947">
    <property type="entry name" value="Pro_CA"/>
    <property type="match status" value="1"/>
</dbReference>
<feature type="binding site" evidence="3">
    <location>
        <position position="80"/>
    </location>
    <ligand>
        <name>Zn(2+)</name>
        <dbReference type="ChEBI" id="CHEBI:29105"/>
    </ligand>
</feature>
<keyword evidence="3" id="KW-0862">Zinc</keyword>
<dbReference type="PANTHER" id="PTHR11002">
    <property type="entry name" value="CARBONIC ANHYDRASE"/>
    <property type="match status" value="1"/>
</dbReference>
<feature type="binding site" evidence="3">
    <location>
        <position position="78"/>
    </location>
    <ligand>
        <name>Zn(2+)</name>
        <dbReference type="ChEBI" id="CHEBI:29105"/>
    </ligand>
</feature>
<evidence type="ECO:0000256" key="3">
    <source>
        <dbReference type="PIRSR" id="PIRSR601765-1"/>
    </source>
</evidence>
<evidence type="ECO:0000313" key="5">
    <source>
        <dbReference type="EMBL" id="VEG48079.1"/>
    </source>
</evidence>
<dbReference type="AlphaFoldDB" id="A0A3S5EIE0"/>
<dbReference type="InterPro" id="IPR036874">
    <property type="entry name" value="Carbonic_anhydrase_sf"/>
</dbReference>
<keyword evidence="6" id="KW-1185">Reference proteome</keyword>
<dbReference type="EMBL" id="LR134355">
    <property type="protein sequence ID" value="VEG48079.1"/>
    <property type="molecule type" value="Genomic_DNA"/>
</dbReference>